<keyword evidence="4" id="KW-0676">Redox-active center</keyword>
<dbReference type="InterPro" id="IPR036249">
    <property type="entry name" value="Thioredoxin-like_sf"/>
</dbReference>
<gene>
    <name evidence="7" type="ORF">GM920_03505</name>
</gene>
<name>A0ABR6ESE2_9SPHI</name>
<evidence type="ECO:0000313" key="8">
    <source>
        <dbReference type="Proteomes" id="UP000636110"/>
    </source>
</evidence>
<keyword evidence="8" id="KW-1185">Reference proteome</keyword>
<dbReference type="EMBL" id="WNXC01000001">
    <property type="protein sequence ID" value="MBB2147972.1"/>
    <property type="molecule type" value="Genomic_DNA"/>
</dbReference>
<dbReference type="InterPro" id="IPR050553">
    <property type="entry name" value="Thioredoxin_ResA/DsbE_sf"/>
</dbReference>
<evidence type="ECO:0000313" key="7">
    <source>
        <dbReference type="EMBL" id="MBB2147972.1"/>
    </source>
</evidence>
<evidence type="ECO:0000256" key="4">
    <source>
        <dbReference type="ARBA" id="ARBA00023284"/>
    </source>
</evidence>
<protein>
    <submittedName>
        <fullName evidence="7">Redoxin family protein</fullName>
    </submittedName>
</protein>
<dbReference type="Pfam" id="PF13905">
    <property type="entry name" value="Thioredoxin_8"/>
    <property type="match status" value="1"/>
</dbReference>
<reference evidence="7 8" key="1">
    <citation type="submission" date="2019-11" db="EMBL/GenBank/DDBJ databases">
        <title>Description of Pedobacter sp. LMG 31462T.</title>
        <authorList>
            <person name="Carlier A."/>
            <person name="Qi S."/>
            <person name="Vandamme P."/>
        </authorList>
    </citation>
    <scope>NUCLEOTIDE SEQUENCE [LARGE SCALE GENOMIC DNA]</scope>
    <source>
        <strain evidence="7 8">LMG 31462</strain>
    </source>
</reference>
<evidence type="ECO:0000256" key="3">
    <source>
        <dbReference type="ARBA" id="ARBA00023157"/>
    </source>
</evidence>
<evidence type="ECO:0000256" key="5">
    <source>
        <dbReference type="SAM" id="SignalP"/>
    </source>
</evidence>
<feature type="chain" id="PRO_5046742121" evidence="5">
    <location>
        <begin position="21"/>
        <end position="446"/>
    </location>
</feature>
<feature type="domain" description="Thioredoxin" evidence="6">
    <location>
        <begin position="299"/>
        <end position="446"/>
    </location>
</feature>
<dbReference type="PANTHER" id="PTHR42852">
    <property type="entry name" value="THIOL:DISULFIDE INTERCHANGE PROTEIN DSBE"/>
    <property type="match status" value="1"/>
</dbReference>
<organism evidence="7 8">
    <name type="scientific">Pedobacter gandavensis</name>
    <dbReference type="NCBI Taxonomy" id="2679963"/>
    <lineage>
        <taxon>Bacteria</taxon>
        <taxon>Pseudomonadati</taxon>
        <taxon>Bacteroidota</taxon>
        <taxon>Sphingobacteriia</taxon>
        <taxon>Sphingobacteriales</taxon>
        <taxon>Sphingobacteriaceae</taxon>
        <taxon>Pedobacter</taxon>
    </lineage>
</organism>
<evidence type="ECO:0000256" key="2">
    <source>
        <dbReference type="ARBA" id="ARBA00022748"/>
    </source>
</evidence>
<comment type="subcellular location">
    <subcellularLocation>
        <location evidence="1">Cell envelope</location>
    </subcellularLocation>
</comment>
<proteinExistence type="predicted"/>
<evidence type="ECO:0000256" key="1">
    <source>
        <dbReference type="ARBA" id="ARBA00004196"/>
    </source>
</evidence>
<dbReference type="CDD" id="cd02966">
    <property type="entry name" value="TlpA_like_family"/>
    <property type="match status" value="1"/>
</dbReference>
<dbReference type="RefSeq" id="WP_182953452.1">
    <property type="nucleotide sequence ID" value="NZ_WNXC01000001.1"/>
</dbReference>
<dbReference type="InterPro" id="IPR013766">
    <property type="entry name" value="Thioredoxin_domain"/>
</dbReference>
<dbReference type="Gene3D" id="3.40.30.10">
    <property type="entry name" value="Glutaredoxin"/>
    <property type="match status" value="1"/>
</dbReference>
<sequence>MFKKLIFTLLTLCLIGVAKAQIQKGNLISILNPTKKQIHFEFFNEFNDMMSLSIHPGKTGIITSELPIVVYNGSIFNKKLFLLYPDDSLKVSEINEGVLNLVSPLKRRNQELLLLNASNHDLNNNALLKLPSSFTNLKSRDSLLYKRYIASVSFLDDFVSKHPILPLTEKYIRSFNRYDYLKSRVEGLNSKAFYSKSTSATQIDSLVNLKRYLNCDDCLNLYSYRQFALAYLYYLERSAGDEKIFTEFRDNFSGETKEFMMFNLMKGYANKKRQTFNKYYDYFLKECSNEKYKNYVKNLKIEDIKPGEEQLLVNSKGIKISLSDLLKVYKGKAIYIDFWASWCVPCIEELPASKLLASSLSDQITFLYFSLDKNKNLWDAAIKNLDLDPSRHFLVEGDFNSQLAKKLGIKTIPRYIIIDRLGKVISEDAARPSSKEIKGILKNVMQ</sequence>
<dbReference type="SUPFAM" id="SSF52833">
    <property type="entry name" value="Thioredoxin-like"/>
    <property type="match status" value="1"/>
</dbReference>
<dbReference type="PANTHER" id="PTHR42852:SF6">
    <property type="entry name" value="THIOL:DISULFIDE INTERCHANGE PROTEIN DSBE"/>
    <property type="match status" value="1"/>
</dbReference>
<feature type="signal peptide" evidence="5">
    <location>
        <begin position="1"/>
        <end position="20"/>
    </location>
</feature>
<comment type="caution">
    <text evidence="7">The sequence shown here is derived from an EMBL/GenBank/DDBJ whole genome shotgun (WGS) entry which is preliminary data.</text>
</comment>
<keyword evidence="2" id="KW-0201">Cytochrome c-type biogenesis</keyword>
<dbReference type="PROSITE" id="PS51352">
    <property type="entry name" value="THIOREDOXIN_2"/>
    <property type="match status" value="1"/>
</dbReference>
<accession>A0ABR6ESE2</accession>
<keyword evidence="3" id="KW-1015">Disulfide bond</keyword>
<keyword evidence="5" id="KW-0732">Signal</keyword>
<dbReference type="Proteomes" id="UP000636110">
    <property type="component" value="Unassembled WGS sequence"/>
</dbReference>
<evidence type="ECO:0000259" key="6">
    <source>
        <dbReference type="PROSITE" id="PS51352"/>
    </source>
</evidence>
<dbReference type="InterPro" id="IPR012336">
    <property type="entry name" value="Thioredoxin-like_fold"/>
</dbReference>